<accession>A0A4C1U4T7</accession>
<feature type="region of interest" description="Disordered" evidence="1">
    <location>
        <begin position="31"/>
        <end position="73"/>
    </location>
</feature>
<name>A0A4C1U4T7_EUMVA</name>
<sequence>MMSALASLGQPTSLWSEIVLFHPQVSKCRRLHGSRGAPRSARPAPVDTARERVRLRSGVDGTGKQKIPRRNMN</sequence>
<dbReference type="EMBL" id="BGZK01000125">
    <property type="protein sequence ID" value="GBP21137.1"/>
    <property type="molecule type" value="Genomic_DNA"/>
</dbReference>
<gene>
    <name evidence="2" type="ORF">EVAR_11168_1</name>
</gene>
<evidence type="ECO:0000313" key="3">
    <source>
        <dbReference type="Proteomes" id="UP000299102"/>
    </source>
</evidence>
<keyword evidence="3" id="KW-1185">Reference proteome</keyword>
<dbReference type="AlphaFoldDB" id="A0A4C1U4T7"/>
<evidence type="ECO:0000313" key="2">
    <source>
        <dbReference type="EMBL" id="GBP21137.1"/>
    </source>
</evidence>
<evidence type="ECO:0000256" key="1">
    <source>
        <dbReference type="SAM" id="MobiDB-lite"/>
    </source>
</evidence>
<organism evidence="2 3">
    <name type="scientific">Eumeta variegata</name>
    <name type="common">Bagworm moth</name>
    <name type="synonym">Eumeta japonica</name>
    <dbReference type="NCBI Taxonomy" id="151549"/>
    <lineage>
        <taxon>Eukaryota</taxon>
        <taxon>Metazoa</taxon>
        <taxon>Ecdysozoa</taxon>
        <taxon>Arthropoda</taxon>
        <taxon>Hexapoda</taxon>
        <taxon>Insecta</taxon>
        <taxon>Pterygota</taxon>
        <taxon>Neoptera</taxon>
        <taxon>Endopterygota</taxon>
        <taxon>Lepidoptera</taxon>
        <taxon>Glossata</taxon>
        <taxon>Ditrysia</taxon>
        <taxon>Tineoidea</taxon>
        <taxon>Psychidae</taxon>
        <taxon>Oiketicinae</taxon>
        <taxon>Eumeta</taxon>
    </lineage>
</organism>
<protein>
    <submittedName>
        <fullName evidence="2">Uncharacterized protein</fullName>
    </submittedName>
</protein>
<proteinExistence type="predicted"/>
<reference evidence="2 3" key="1">
    <citation type="journal article" date="2019" name="Commun. Biol.">
        <title>The bagworm genome reveals a unique fibroin gene that provides high tensile strength.</title>
        <authorList>
            <person name="Kono N."/>
            <person name="Nakamura H."/>
            <person name="Ohtoshi R."/>
            <person name="Tomita M."/>
            <person name="Numata K."/>
            <person name="Arakawa K."/>
        </authorList>
    </citation>
    <scope>NUCLEOTIDE SEQUENCE [LARGE SCALE GENOMIC DNA]</scope>
</reference>
<dbReference type="Proteomes" id="UP000299102">
    <property type="component" value="Unassembled WGS sequence"/>
</dbReference>
<comment type="caution">
    <text evidence="2">The sequence shown here is derived from an EMBL/GenBank/DDBJ whole genome shotgun (WGS) entry which is preliminary data.</text>
</comment>